<dbReference type="GO" id="GO:0003700">
    <property type="term" value="F:DNA-binding transcription factor activity"/>
    <property type="evidence" value="ECO:0007669"/>
    <property type="project" value="InterPro"/>
</dbReference>
<name>A0A1S5SLA4_FRAVE</name>
<evidence type="ECO:0000259" key="7">
    <source>
        <dbReference type="PROSITE" id="PS50811"/>
    </source>
</evidence>
<dbReference type="PROSITE" id="PS50811">
    <property type="entry name" value="WRKY"/>
    <property type="match status" value="1"/>
</dbReference>
<keyword evidence="5" id="KW-0539">Nucleus</keyword>
<dbReference type="GO" id="GO:0000976">
    <property type="term" value="F:transcription cis-regulatory region binding"/>
    <property type="evidence" value="ECO:0007669"/>
    <property type="project" value="TreeGrafter"/>
</dbReference>
<dbReference type="SMART" id="SM00774">
    <property type="entry name" value="WRKY"/>
    <property type="match status" value="1"/>
</dbReference>
<evidence type="ECO:0000256" key="6">
    <source>
        <dbReference type="ARBA" id="ARBA00060850"/>
    </source>
</evidence>
<organism evidence="8">
    <name type="scientific">Fragaria vesca</name>
    <name type="common">Woodland strawberry</name>
    <name type="synonym">Potentilla vesca</name>
    <dbReference type="NCBI Taxonomy" id="57918"/>
    <lineage>
        <taxon>Eukaryota</taxon>
        <taxon>Viridiplantae</taxon>
        <taxon>Streptophyta</taxon>
        <taxon>Embryophyta</taxon>
        <taxon>Tracheophyta</taxon>
        <taxon>Spermatophyta</taxon>
        <taxon>Magnoliopsida</taxon>
        <taxon>eudicotyledons</taxon>
        <taxon>Gunneridae</taxon>
        <taxon>Pentapetalae</taxon>
        <taxon>rosids</taxon>
        <taxon>fabids</taxon>
        <taxon>Rosales</taxon>
        <taxon>Rosaceae</taxon>
        <taxon>Rosoideae</taxon>
        <taxon>Potentilleae</taxon>
        <taxon>Fragariinae</taxon>
        <taxon>Fragaria</taxon>
    </lineage>
</organism>
<evidence type="ECO:0000313" key="8">
    <source>
        <dbReference type="EMBL" id="APP13926.1"/>
    </source>
</evidence>
<reference evidence="8" key="1">
    <citation type="journal article" date="2016" name="Plant Physiol. Biochem.">
        <title>The WRKY transcription factors in the diploid woodland strawberry Fragaria vesca: Identification and expression analysis under biotic and abiotic stresses.</title>
        <authorList>
            <person name="Wei W."/>
            <person name="Hu Y."/>
            <person name="Han Y.T."/>
            <person name="Zhang K."/>
            <person name="Zhao F.L."/>
            <person name="Feng J.Y."/>
        </authorList>
    </citation>
    <scope>NUCLEOTIDE SEQUENCE</scope>
</reference>
<dbReference type="EMBL" id="KU207055">
    <property type="protein sequence ID" value="APP13926.1"/>
    <property type="molecule type" value="mRNA"/>
</dbReference>
<dbReference type="InterPro" id="IPR044810">
    <property type="entry name" value="WRKY_plant"/>
</dbReference>
<dbReference type="AlphaFoldDB" id="A0A1S5SLA4"/>
<dbReference type="InterPro" id="IPR003657">
    <property type="entry name" value="WRKY_dom"/>
</dbReference>
<protein>
    <submittedName>
        <fullName evidence="8">WRKY transcription factor 51</fullName>
    </submittedName>
</protein>
<dbReference type="FunFam" id="2.20.25.80:FF:000009">
    <property type="entry name" value="WRKY transcription factor 53"/>
    <property type="match status" value="1"/>
</dbReference>
<accession>A0A1S5SLA4</accession>
<evidence type="ECO:0000256" key="4">
    <source>
        <dbReference type="ARBA" id="ARBA00023163"/>
    </source>
</evidence>
<proteinExistence type="evidence at transcript level"/>
<keyword evidence="3" id="KW-0238">DNA-binding</keyword>
<sequence length="353" mass="39293">MEKRKSVMSNWDQKILASELTQGKELAEKLMNQFLHPSSSQEENDLLLSKLLSTYEKALSVLTRDVGSEGESKQIQVMDSPCSFGNSSSPLSEISDQDCKSKNVFKKRKTMPKRTEEVKVCSGTGQDGSLDDGYSWRKYGQKDILGANYPRGYYRCTHKNTQGCPATKQVQKSDADPTIFMVTYTGEHTCHLVPQIKGKQNVSLKQESGTPKQTPERSFSFGLRVKTENLNTREDVKEIFPPFSFPSTPIESENNVVGEHVFAAMANDFMGGSYDPTFGSPTTFESDYFGAVSPCHFGLVGNDVQTSESDLSHEMLSASNSVANSPMGDFGFSLEDLDFYPFENNPECMFPQH</sequence>
<evidence type="ECO:0000256" key="2">
    <source>
        <dbReference type="ARBA" id="ARBA00023015"/>
    </source>
</evidence>
<dbReference type="InterPro" id="IPR036576">
    <property type="entry name" value="WRKY_dom_sf"/>
</dbReference>
<evidence type="ECO:0000256" key="5">
    <source>
        <dbReference type="ARBA" id="ARBA00023242"/>
    </source>
</evidence>
<dbReference type="Pfam" id="PF03106">
    <property type="entry name" value="WRKY"/>
    <property type="match status" value="1"/>
</dbReference>
<keyword evidence="4" id="KW-0804">Transcription</keyword>
<dbReference type="GO" id="GO:0009751">
    <property type="term" value="P:response to salicylic acid"/>
    <property type="evidence" value="ECO:0007669"/>
    <property type="project" value="UniProtKB-ARBA"/>
</dbReference>
<dbReference type="PANTHER" id="PTHR32096">
    <property type="entry name" value="WRKY TRANSCRIPTION FACTOR 30-RELATED-RELATED"/>
    <property type="match status" value="1"/>
</dbReference>
<evidence type="ECO:0000256" key="1">
    <source>
        <dbReference type="ARBA" id="ARBA00004123"/>
    </source>
</evidence>
<dbReference type="GO" id="GO:0042542">
    <property type="term" value="P:response to hydrogen peroxide"/>
    <property type="evidence" value="ECO:0007669"/>
    <property type="project" value="UniProtKB-ARBA"/>
</dbReference>
<dbReference type="PANTHER" id="PTHR32096:SF133">
    <property type="entry name" value="WRKY TRANSCRIPTION FACTOR 41-RELATED"/>
    <property type="match status" value="1"/>
</dbReference>
<dbReference type="GO" id="GO:0010150">
    <property type="term" value="P:leaf senescence"/>
    <property type="evidence" value="ECO:0007669"/>
    <property type="project" value="UniProtKB-ARBA"/>
</dbReference>
<comment type="subcellular location">
    <subcellularLocation>
        <location evidence="1">Nucleus</location>
    </subcellularLocation>
</comment>
<comment type="similarity">
    <text evidence="6">Belongs to the WRKY group III family.</text>
</comment>
<dbReference type="GO" id="GO:0005634">
    <property type="term" value="C:nucleus"/>
    <property type="evidence" value="ECO:0007669"/>
    <property type="project" value="UniProtKB-SubCell"/>
</dbReference>
<dbReference type="Gene3D" id="2.20.25.80">
    <property type="entry name" value="WRKY domain"/>
    <property type="match status" value="1"/>
</dbReference>
<dbReference type="GO" id="GO:0010193">
    <property type="term" value="P:response to ozone"/>
    <property type="evidence" value="ECO:0007669"/>
    <property type="project" value="UniProtKB-ARBA"/>
</dbReference>
<evidence type="ECO:0000256" key="3">
    <source>
        <dbReference type="ARBA" id="ARBA00023125"/>
    </source>
</evidence>
<keyword evidence="2" id="KW-0805">Transcription regulation</keyword>
<feature type="domain" description="WRKY" evidence="7">
    <location>
        <begin position="125"/>
        <end position="194"/>
    </location>
</feature>
<dbReference type="SUPFAM" id="SSF118290">
    <property type="entry name" value="WRKY DNA-binding domain"/>
    <property type="match status" value="1"/>
</dbReference>